<dbReference type="EMBL" id="KZ613497">
    <property type="protein sequence ID" value="PMD17894.1"/>
    <property type="molecule type" value="Genomic_DNA"/>
</dbReference>
<evidence type="ECO:0000313" key="2">
    <source>
        <dbReference type="Proteomes" id="UP000235672"/>
    </source>
</evidence>
<dbReference type="AlphaFoldDB" id="A0A2J6PV58"/>
<dbReference type="Proteomes" id="UP000235672">
    <property type="component" value="Unassembled WGS sequence"/>
</dbReference>
<dbReference type="OrthoDB" id="5090566at2759"/>
<gene>
    <name evidence="1" type="ORF">NA56DRAFT_751910</name>
</gene>
<name>A0A2J6PV58_9HELO</name>
<keyword evidence="2" id="KW-1185">Reference proteome</keyword>
<proteinExistence type="predicted"/>
<accession>A0A2J6PV58</accession>
<protein>
    <submittedName>
        <fullName evidence="1">Uncharacterized protein</fullName>
    </submittedName>
</protein>
<organism evidence="1 2">
    <name type="scientific">Hyaloscypha hepaticicola</name>
    <dbReference type="NCBI Taxonomy" id="2082293"/>
    <lineage>
        <taxon>Eukaryota</taxon>
        <taxon>Fungi</taxon>
        <taxon>Dikarya</taxon>
        <taxon>Ascomycota</taxon>
        <taxon>Pezizomycotina</taxon>
        <taxon>Leotiomycetes</taxon>
        <taxon>Helotiales</taxon>
        <taxon>Hyaloscyphaceae</taxon>
        <taxon>Hyaloscypha</taxon>
    </lineage>
</organism>
<evidence type="ECO:0000313" key="1">
    <source>
        <dbReference type="EMBL" id="PMD17894.1"/>
    </source>
</evidence>
<reference evidence="1 2" key="1">
    <citation type="submission" date="2016-05" db="EMBL/GenBank/DDBJ databases">
        <title>A degradative enzymes factory behind the ericoid mycorrhizal symbiosis.</title>
        <authorList>
            <consortium name="DOE Joint Genome Institute"/>
            <person name="Martino E."/>
            <person name="Morin E."/>
            <person name="Grelet G."/>
            <person name="Kuo A."/>
            <person name="Kohler A."/>
            <person name="Daghino S."/>
            <person name="Barry K."/>
            <person name="Choi C."/>
            <person name="Cichocki N."/>
            <person name="Clum A."/>
            <person name="Copeland A."/>
            <person name="Hainaut M."/>
            <person name="Haridas S."/>
            <person name="Labutti K."/>
            <person name="Lindquist E."/>
            <person name="Lipzen A."/>
            <person name="Khouja H.-R."/>
            <person name="Murat C."/>
            <person name="Ohm R."/>
            <person name="Olson A."/>
            <person name="Spatafora J."/>
            <person name="Veneault-Fourrey C."/>
            <person name="Henrissat B."/>
            <person name="Grigoriev I."/>
            <person name="Martin F."/>
            <person name="Perotto S."/>
        </authorList>
    </citation>
    <scope>NUCLEOTIDE SEQUENCE [LARGE SCALE GENOMIC DNA]</scope>
    <source>
        <strain evidence="1 2">UAMH 7357</strain>
    </source>
</reference>
<sequence length="250" mass="28832">MSIVPRNGLLRKRFEEAVQDIEYKSSAFWQAYLQRALHELDTYSVTAELYPDGSRRRVDTVVKRYDDGHHTFPVMLWVECELPSGSIREVETQALDAALRYIAADNLQFTIHLVKTQVPLRETLIVPSQPVEDFPVSSYVGKNPYVGESSHTGESSEHQGPYNDIVGFRDYVEVKVTRNPHSFRGEEFVFEDIRKHKRSTVKEQCEQLQYNGEWNGLTFFVHTLHPRPDAPRTARELLQRLNSLTLAPLS</sequence>